<gene>
    <name evidence="2" type="ORF">CY34DRAFT_14798</name>
</gene>
<dbReference type="HOGENOM" id="CLU_1939516_0_0_1"/>
<dbReference type="EMBL" id="KN835372">
    <property type="protein sequence ID" value="KIK38824.1"/>
    <property type="molecule type" value="Genomic_DNA"/>
</dbReference>
<reference evidence="3" key="2">
    <citation type="submission" date="2015-01" db="EMBL/GenBank/DDBJ databases">
        <title>Evolutionary Origins and Diversification of the Mycorrhizal Mutualists.</title>
        <authorList>
            <consortium name="DOE Joint Genome Institute"/>
            <consortium name="Mycorrhizal Genomics Consortium"/>
            <person name="Kohler A."/>
            <person name="Kuo A."/>
            <person name="Nagy L.G."/>
            <person name="Floudas D."/>
            <person name="Copeland A."/>
            <person name="Barry K.W."/>
            <person name="Cichocki N."/>
            <person name="Veneault-Fourrey C."/>
            <person name="LaButti K."/>
            <person name="Lindquist E.A."/>
            <person name="Lipzen A."/>
            <person name="Lundell T."/>
            <person name="Morin E."/>
            <person name="Murat C."/>
            <person name="Riley R."/>
            <person name="Ohm R."/>
            <person name="Sun H."/>
            <person name="Tunlid A."/>
            <person name="Henrissat B."/>
            <person name="Grigoriev I.V."/>
            <person name="Hibbett D.S."/>
            <person name="Martin F."/>
        </authorList>
    </citation>
    <scope>NUCLEOTIDE SEQUENCE [LARGE SCALE GENOMIC DNA]</scope>
    <source>
        <strain evidence="3">UH-Slu-Lm8-n1</strain>
    </source>
</reference>
<evidence type="ECO:0000256" key="1">
    <source>
        <dbReference type="SAM" id="MobiDB-lite"/>
    </source>
</evidence>
<feature type="compositionally biased region" description="Basic and acidic residues" evidence="1">
    <location>
        <begin position="22"/>
        <end position="32"/>
    </location>
</feature>
<evidence type="ECO:0000313" key="2">
    <source>
        <dbReference type="EMBL" id="KIK38824.1"/>
    </source>
</evidence>
<dbReference type="Proteomes" id="UP000054485">
    <property type="component" value="Unassembled WGS sequence"/>
</dbReference>
<reference evidence="2 3" key="1">
    <citation type="submission" date="2014-04" db="EMBL/GenBank/DDBJ databases">
        <authorList>
            <consortium name="DOE Joint Genome Institute"/>
            <person name="Kuo A."/>
            <person name="Ruytinx J."/>
            <person name="Rineau F."/>
            <person name="Colpaert J."/>
            <person name="Kohler A."/>
            <person name="Nagy L.G."/>
            <person name="Floudas D."/>
            <person name="Copeland A."/>
            <person name="Barry K.W."/>
            <person name="Cichocki N."/>
            <person name="Veneault-Fourrey C."/>
            <person name="LaButti K."/>
            <person name="Lindquist E.A."/>
            <person name="Lipzen A."/>
            <person name="Lundell T."/>
            <person name="Morin E."/>
            <person name="Murat C."/>
            <person name="Sun H."/>
            <person name="Tunlid A."/>
            <person name="Henrissat B."/>
            <person name="Grigoriev I.V."/>
            <person name="Hibbett D.S."/>
            <person name="Martin F."/>
            <person name="Nordberg H.P."/>
            <person name="Cantor M.N."/>
            <person name="Hua S.X."/>
        </authorList>
    </citation>
    <scope>NUCLEOTIDE SEQUENCE [LARGE SCALE GENOMIC DNA]</scope>
    <source>
        <strain evidence="2 3">UH-Slu-Lm8-n1</strain>
    </source>
</reference>
<dbReference type="InParanoid" id="A0A0D0AL07"/>
<dbReference type="AlphaFoldDB" id="A0A0D0AL07"/>
<name>A0A0D0AL07_9AGAM</name>
<feature type="region of interest" description="Disordered" evidence="1">
    <location>
        <begin position="22"/>
        <end position="52"/>
    </location>
</feature>
<organism evidence="2 3">
    <name type="scientific">Suillus luteus UH-Slu-Lm8-n1</name>
    <dbReference type="NCBI Taxonomy" id="930992"/>
    <lineage>
        <taxon>Eukaryota</taxon>
        <taxon>Fungi</taxon>
        <taxon>Dikarya</taxon>
        <taxon>Basidiomycota</taxon>
        <taxon>Agaricomycotina</taxon>
        <taxon>Agaricomycetes</taxon>
        <taxon>Agaricomycetidae</taxon>
        <taxon>Boletales</taxon>
        <taxon>Suillineae</taxon>
        <taxon>Suillaceae</taxon>
        <taxon>Suillus</taxon>
    </lineage>
</organism>
<evidence type="ECO:0000313" key="3">
    <source>
        <dbReference type="Proteomes" id="UP000054485"/>
    </source>
</evidence>
<keyword evidence="3" id="KW-1185">Reference proteome</keyword>
<protein>
    <submittedName>
        <fullName evidence="2">Uncharacterized protein</fullName>
    </submittedName>
</protein>
<sequence length="130" mass="14041">MVGSGVLNDDFNLTKAKYNSKETIKDSDFENGKEDEDDTPDHQLFSSVSNTTLTSHVPGSALTLLRPNSNNLPLNNSTNGSTSDAHLFDCDAALNMLDQIFGPMPQAGPSTIGQDLEFNFANYDMFGSTS</sequence>
<accession>A0A0D0AL07</accession>
<proteinExistence type="predicted"/>